<dbReference type="STRING" id="1033810.HLPCO_002645"/>
<organism evidence="5 6">
    <name type="scientific">Haloplasma contractile SSD-17B</name>
    <dbReference type="NCBI Taxonomy" id="1033810"/>
    <lineage>
        <taxon>Bacteria</taxon>
        <taxon>Bacillati</taxon>
        <taxon>Mycoplasmatota</taxon>
        <taxon>Mollicutes</taxon>
        <taxon>Haloplasmatales</taxon>
        <taxon>Haloplasmataceae</taxon>
        <taxon>Haloplasma</taxon>
    </lineage>
</organism>
<reference evidence="5 6" key="1">
    <citation type="journal article" date="2011" name="J. Bacteriol.">
        <title>Genome sequence of Haloplasma contractile, an unusual contractile bacterium from a deep-sea anoxic brine lake.</title>
        <authorList>
            <person name="Antunes A."/>
            <person name="Alam I."/>
            <person name="El Dorry H."/>
            <person name="Siam R."/>
            <person name="Robertson A."/>
            <person name="Bajic V.B."/>
            <person name="Stingl U."/>
        </authorList>
    </citation>
    <scope>NUCLEOTIDE SEQUENCE [LARGE SCALE GENOMIC DNA]</scope>
    <source>
        <strain evidence="5 6">SSD-17B</strain>
    </source>
</reference>
<dbReference type="InterPro" id="IPR050959">
    <property type="entry name" value="MarA-like"/>
</dbReference>
<dbReference type="Gene3D" id="1.10.10.60">
    <property type="entry name" value="Homeodomain-like"/>
    <property type="match status" value="2"/>
</dbReference>
<dbReference type="Gene3D" id="3.20.80.10">
    <property type="entry name" value="Regulatory factor, effector binding domain"/>
    <property type="match status" value="1"/>
</dbReference>
<dbReference type="Pfam" id="PF14526">
    <property type="entry name" value="Cass2"/>
    <property type="match status" value="1"/>
</dbReference>
<dbReference type="OrthoDB" id="45544at2"/>
<evidence type="ECO:0000256" key="3">
    <source>
        <dbReference type="ARBA" id="ARBA00023163"/>
    </source>
</evidence>
<dbReference type="InParanoid" id="F7Q114"/>
<dbReference type="InterPro" id="IPR009057">
    <property type="entry name" value="Homeodomain-like_sf"/>
</dbReference>
<dbReference type="GO" id="GO:0043565">
    <property type="term" value="F:sequence-specific DNA binding"/>
    <property type="evidence" value="ECO:0007669"/>
    <property type="project" value="InterPro"/>
</dbReference>
<dbReference type="GO" id="GO:0003700">
    <property type="term" value="F:DNA-binding transcription factor activity"/>
    <property type="evidence" value="ECO:0007669"/>
    <property type="project" value="InterPro"/>
</dbReference>
<evidence type="ECO:0000256" key="2">
    <source>
        <dbReference type="ARBA" id="ARBA00023125"/>
    </source>
</evidence>
<keyword evidence="3" id="KW-0804">Transcription</keyword>
<accession>F7Q114</accession>
<sequence length="276" mass="32790">MIEKEVLNSIDYMEQNIKNDIKIEDVANHIGYSSFHYIRLFQFATKDTPWNYLRKRRLSEAAKELKRTGEKIIKVAMDYQFSSSEAFSRAFSDYFNISPSRCRKSSDHIKLFYKPKLTNITIKKRKDVFMEPIIKTLRSKKLIGMIYYGKNEEDEIATMWGRHIEKIEQLDHLVNKDVTYGFCFHTEDYKDAGNFHYLISKEVEDLTNIPMDLVGKTIPEREYAIFTHDDDPSLLGDTYQFIFGEWLQKQDFEVDEYFNMERYSPEGIEILIPLKK</sequence>
<dbReference type="InterPro" id="IPR029441">
    <property type="entry name" value="Cass2"/>
</dbReference>
<dbReference type="InterPro" id="IPR018062">
    <property type="entry name" value="HTH_AraC-typ_CS"/>
</dbReference>
<dbReference type="PROSITE" id="PS00041">
    <property type="entry name" value="HTH_ARAC_FAMILY_1"/>
    <property type="match status" value="1"/>
</dbReference>
<dbReference type="SUPFAM" id="SSF55136">
    <property type="entry name" value="Probable bacterial effector-binding domain"/>
    <property type="match status" value="1"/>
</dbReference>
<keyword evidence="6" id="KW-1185">Reference proteome</keyword>
<dbReference type="SMART" id="SM00342">
    <property type="entry name" value="HTH_ARAC"/>
    <property type="match status" value="1"/>
</dbReference>
<evidence type="ECO:0000259" key="4">
    <source>
        <dbReference type="PROSITE" id="PS01124"/>
    </source>
</evidence>
<keyword evidence="1" id="KW-0805">Transcription regulation</keyword>
<dbReference type="RefSeq" id="WP_008827245.1">
    <property type="nucleotide sequence ID" value="NZ_AFNU02000012.1"/>
</dbReference>
<protein>
    <submittedName>
        <fullName evidence="5">Transcriptional regulator AraC family protein</fullName>
    </submittedName>
</protein>
<evidence type="ECO:0000256" key="1">
    <source>
        <dbReference type="ARBA" id="ARBA00023015"/>
    </source>
</evidence>
<dbReference type="Proteomes" id="UP000005707">
    <property type="component" value="Unassembled WGS sequence"/>
</dbReference>
<dbReference type="EMBL" id="AFNU02000012">
    <property type="protein sequence ID" value="ERJ11343.1"/>
    <property type="molecule type" value="Genomic_DNA"/>
</dbReference>
<keyword evidence="2" id="KW-0238">DNA-binding</keyword>
<evidence type="ECO:0000313" key="5">
    <source>
        <dbReference type="EMBL" id="ERJ11343.1"/>
    </source>
</evidence>
<dbReference type="PANTHER" id="PTHR47504:SF5">
    <property type="entry name" value="RIGHT ORIGIN-BINDING PROTEIN"/>
    <property type="match status" value="1"/>
</dbReference>
<evidence type="ECO:0000313" key="6">
    <source>
        <dbReference type="Proteomes" id="UP000005707"/>
    </source>
</evidence>
<dbReference type="SUPFAM" id="SSF46689">
    <property type="entry name" value="Homeodomain-like"/>
    <property type="match status" value="2"/>
</dbReference>
<feature type="domain" description="HTH araC/xylS-type" evidence="4">
    <location>
        <begin position="7"/>
        <end position="105"/>
    </location>
</feature>
<proteinExistence type="predicted"/>
<dbReference type="InterPro" id="IPR018060">
    <property type="entry name" value="HTH_AraC"/>
</dbReference>
<dbReference type="PROSITE" id="PS01124">
    <property type="entry name" value="HTH_ARAC_FAMILY_2"/>
    <property type="match status" value="1"/>
</dbReference>
<gene>
    <name evidence="5" type="ORF">HLPCO_002645</name>
</gene>
<comment type="caution">
    <text evidence="5">The sequence shown here is derived from an EMBL/GenBank/DDBJ whole genome shotgun (WGS) entry which is preliminary data.</text>
</comment>
<dbReference type="Pfam" id="PF12833">
    <property type="entry name" value="HTH_18"/>
    <property type="match status" value="1"/>
</dbReference>
<dbReference type="AlphaFoldDB" id="F7Q114"/>
<dbReference type="PANTHER" id="PTHR47504">
    <property type="entry name" value="RIGHT ORIGIN-BINDING PROTEIN"/>
    <property type="match status" value="1"/>
</dbReference>
<dbReference type="InterPro" id="IPR010499">
    <property type="entry name" value="AraC_E-bd"/>
</dbReference>
<name>F7Q114_9MOLU</name>
<reference evidence="5 6" key="2">
    <citation type="journal article" date="2013" name="PLoS ONE">
        <title>INDIGO - INtegrated Data Warehouse of MIcrobial GenOmes with Examples from the Red Sea Extremophiles.</title>
        <authorList>
            <person name="Alam I."/>
            <person name="Antunes A."/>
            <person name="Kamau A.A."/>
            <person name="Ba Alawi W."/>
            <person name="Kalkatawi M."/>
            <person name="Stingl U."/>
            <person name="Bajic V.B."/>
        </authorList>
    </citation>
    <scope>NUCLEOTIDE SEQUENCE [LARGE SCALE GENOMIC DNA]</scope>
    <source>
        <strain evidence="5 6">SSD-17B</strain>
    </source>
</reference>
<dbReference type="SMART" id="SM00871">
    <property type="entry name" value="AraC_E_bind"/>
    <property type="match status" value="1"/>
</dbReference>
<dbReference type="InterPro" id="IPR011256">
    <property type="entry name" value="Reg_factor_effector_dom_sf"/>
</dbReference>
<dbReference type="eggNOG" id="COG3708">
    <property type="taxonomic scope" value="Bacteria"/>
</dbReference>
<dbReference type="eggNOG" id="COG2207">
    <property type="taxonomic scope" value="Bacteria"/>
</dbReference>